<reference evidence="1 2" key="1">
    <citation type="submission" date="2019-05" db="EMBL/GenBank/DDBJ databases">
        <title>We sequenced the genome of Paenibacillus hemerocallicola KCTC 33185 for further insight into its adaptation and study the phylogeny of Paenibacillus.</title>
        <authorList>
            <person name="Narsing Rao M.P."/>
        </authorList>
    </citation>
    <scope>NUCLEOTIDE SEQUENCE [LARGE SCALE GENOMIC DNA]</scope>
    <source>
        <strain evidence="1 2">KCTC 33185</strain>
    </source>
</reference>
<dbReference type="GO" id="GO:0009435">
    <property type="term" value="P:NAD+ biosynthetic process"/>
    <property type="evidence" value="ECO:0007669"/>
    <property type="project" value="InterPro"/>
</dbReference>
<dbReference type="RefSeq" id="WP_139605124.1">
    <property type="nucleotide sequence ID" value="NZ_VDCQ01000043.1"/>
</dbReference>
<dbReference type="EMBL" id="VDCQ01000043">
    <property type="protein sequence ID" value="TNJ63439.1"/>
    <property type="molecule type" value="Genomic_DNA"/>
</dbReference>
<keyword evidence="2" id="KW-1185">Reference proteome</keyword>
<dbReference type="InterPro" id="IPR036188">
    <property type="entry name" value="FAD/NAD-bd_sf"/>
</dbReference>
<dbReference type="InterPro" id="IPR005288">
    <property type="entry name" value="NadB"/>
</dbReference>
<dbReference type="Proteomes" id="UP000307943">
    <property type="component" value="Unassembled WGS sequence"/>
</dbReference>
<dbReference type="AlphaFoldDB" id="A0A5C4T5G1"/>
<dbReference type="Gene3D" id="3.50.50.60">
    <property type="entry name" value="FAD/NAD(P)-binding domain"/>
    <property type="match status" value="1"/>
</dbReference>
<comment type="caution">
    <text evidence="1">The sequence shown here is derived from an EMBL/GenBank/DDBJ whole genome shotgun (WGS) entry which is preliminary data.</text>
</comment>
<evidence type="ECO:0000313" key="1">
    <source>
        <dbReference type="EMBL" id="TNJ63439.1"/>
    </source>
</evidence>
<dbReference type="SUPFAM" id="SSF51905">
    <property type="entry name" value="FAD/NAD(P)-binding domain"/>
    <property type="match status" value="1"/>
</dbReference>
<name>A0A5C4T5G1_9BACL</name>
<dbReference type="Pfam" id="PF12831">
    <property type="entry name" value="FAD_oxidored"/>
    <property type="match status" value="1"/>
</dbReference>
<gene>
    <name evidence="1" type="ORF">FE784_25700</name>
</gene>
<protein>
    <submittedName>
        <fullName evidence="1">FAD-dependent oxidoreductase</fullName>
    </submittedName>
</protein>
<evidence type="ECO:0000313" key="2">
    <source>
        <dbReference type="Proteomes" id="UP000307943"/>
    </source>
</evidence>
<dbReference type="PANTHER" id="PTHR42716:SF1">
    <property type="entry name" value="SLL0471 PROTEIN"/>
    <property type="match status" value="1"/>
</dbReference>
<sequence>MGHHSIPNIGPHREIGVDIAIIGGGLGGCAAALAAAKAGKTVVLTEETLWIGGQSTSQAVPPDEHPWIEKFGCTRSYREFRNGIRHYYRRHFPLAPEAHQAVNFNPGNGSVSRLCHEPRAALAVLQEMLAPYVHSGKIRLLLQRIPVKADTDGDGVNSVTVRHTESGQEETIIASYFLDATECGDLLPMTGTEYVTGAESKNQTGEPHAVDGEPQPMDMQAFTHCFALDYVENGDHTIDKPKDYDFWSSYRPDFWPGKLLSWIGCQPHTLQPREFGLFSESASLWRYRRIVDKRNFAPGTFESDITIVNWQQNDYWLGSIIDVSEEEKVRHLNNAKQLSLSLLYWLQTEAPRPDGKLGYPGLRLRKDVVGTDDGLAMYPYIRESRRIKAEFTVLEQHVSADAHSGGPAEPFHDSVGIGCYRIDLHPSVGNRHYIDISCLPFQIPLGSLIPIRTKNLLPACKNLGVTHITNGCYRLHPVEWNIGEAAGFLASYCIDRKRTPHEVRNDDTALNDFQHMLTKAGIELAWPQIGAM</sequence>
<accession>A0A5C4T5G1</accession>
<dbReference type="PANTHER" id="PTHR42716">
    <property type="entry name" value="L-ASPARTATE OXIDASE"/>
    <property type="match status" value="1"/>
</dbReference>
<organism evidence="1 2">
    <name type="scientific">Paenibacillus hemerocallicola</name>
    <dbReference type="NCBI Taxonomy" id="1172614"/>
    <lineage>
        <taxon>Bacteria</taxon>
        <taxon>Bacillati</taxon>
        <taxon>Bacillota</taxon>
        <taxon>Bacilli</taxon>
        <taxon>Bacillales</taxon>
        <taxon>Paenibacillaceae</taxon>
        <taxon>Paenibacillus</taxon>
    </lineage>
</organism>
<dbReference type="GO" id="GO:0008734">
    <property type="term" value="F:L-aspartate oxidase activity"/>
    <property type="evidence" value="ECO:0007669"/>
    <property type="project" value="InterPro"/>
</dbReference>
<dbReference type="OrthoDB" id="615715at2"/>
<proteinExistence type="predicted"/>